<name>A0ABN5ABR4_9BACI</name>
<sequence>MAKKVYKCRGKKLSCGESPNFSGQHLMYNKKLIREIVYQANIDIKDTVLELGAGIRCFDNRVKSKSWKGIGSRKRFYIC</sequence>
<keyword evidence="1" id="KW-0808">Transferase</keyword>
<dbReference type="EMBL" id="CP021920">
    <property type="protein sequence ID" value="ASB88225.1"/>
    <property type="molecule type" value="Genomic_DNA"/>
</dbReference>
<dbReference type="EC" id="2.1.1.184" evidence="1"/>
<keyword evidence="1" id="KW-0489">Methyltransferase</keyword>
<organism evidence="1 2">
    <name type="scientific">Bacillus sonorensis</name>
    <dbReference type="NCBI Taxonomy" id="119858"/>
    <lineage>
        <taxon>Bacteria</taxon>
        <taxon>Bacillati</taxon>
        <taxon>Bacillota</taxon>
        <taxon>Bacilli</taxon>
        <taxon>Bacillales</taxon>
        <taxon>Bacillaceae</taxon>
        <taxon>Bacillus</taxon>
    </lineage>
</organism>
<proteinExistence type="predicted"/>
<keyword evidence="2" id="KW-1185">Reference proteome</keyword>
<evidence type="ECO:0000313" key="2">
    <source>
        <dbReference type="Proteomes" id="UP000196877"/>
    </source>
</evidence>
<dbReference type="Proteomes" id="UP000196877">
    <property type="component" value="Chromosome"/>
</dbReference>
<dbReference type="InterPro" id="IPR029063">
    <property type="entry name" value="SAM-dependent_MTases_sf"/>
</dbReference>
<gene>
    <name evidence="1" type="ORF">S101395_01716</name>
</gene>
<protein>
    <submittedName>
        <fullName evidence="1">23S rRNA (Adenine(2085)-N(6))-dimethyltransferase</fullName>
        <ecNumber evidence="1">2.1.1.184</ecNumber>
    </submittedName>
</protein>
<dbReference type="Gene3D" id="3.40.50.150">
    <property type="entry name" value="Vaccinia Virus protein VP39"/>
    <property type="match status" value="1"/>
</dbReference>
<reference evidence="1 2" key="1">
    <citation type="submission" date="2017-06" db="EMBL/GenBank/DDBJ databases">
        <title>Genome sequence of Bacillus sonorensis strain SRCM101395.</title>
        <authorList>
            <person name="Cho S.H."/>
        </authorList>
    </citation>
    <scope>NUCLEOTIDE SEQUENCE [LARGE SCALE GENOMIC DNA]</scope>
    <source>
        <strain evidence="1 2">SRCM101395</strain>
    </source>
</reference>
<dbReference type="GO" id="GO:0052910">
    <property type="term" value="F:23S rRNA (adenine(2085)-N(6))-dimethyltransferase activity"/>
    <property type="evidence" value="ECO:0007669"/>
    <property type="project" value="UniProtKB-EC"/>
</dbReference>
<evidence type="ECO:0000313" key="1">
    <source>
        <dbReference type="EMBL" id="ASB88225.1"/>
    </source>
</evidence>
<accession>A0ABN5ABR4</accession>